<keyword evidence="1" id="KW-0732">Signal</keyword>
<protein>
    <recommendedName>
        <fullName evidence="4">Lipoprotein</fullName>
    </recommendedName>
</protein>
<name>A0ABM7RG99_9PSED</name>
<dbReference type="PROSITE" id="PS51257">
    <property type="entry name" value="PROKAR_LIPOPROTEIN"/>
    <property type="match status" value="1"/>
</dbReference>
<evidence type="ECO:0008006" key="4">
    <source>
        <dbReference type="Google" id="ProtNLM"/>
    </source>
</evidence>
<sequence length="141" mass="15999">MRRLMLLLVAGAVVGCSTPPLPAVNPQMAWVDFSTPFPNDKLLMAERLDNQRLRDGRFFQVTPGRHELTVRFDFEVPSGGGMDMFGGGRERLCYLIIKYDHFEAGQRYLLQARSMAFTPEARLYNAKREIVAEDSQANCIN</sequence>
<reference evidence="2 3" key="1">
    <citation type="submission" date="2016-04" db="EMBL/GenBank/DDBJ databases">
        <title>Complete genome sequence of Pseudomonas sp. LAB-08 isolated from TCE contaminated aquifer soil.</title>
        <authorList>
            <person name="Dohra H."/>
            <person name="Suzuki K."/>
            <person name="Fatma A."/>
            <person name="Inuzuka Y."/>
            <person name="Honjo M."/>
            <person name="Tashiro Y."/>
            <person name="Futamata H."/>
        </authorList>
    </citation>
    <scope>NUCLEOTIDE SEQUENCE [LARGE SCALE GENOMIC DNA]</scope>
    <source>
        <strain evidence="2 3">LAB-08</strain>
    </source>
</reference>
<evidence type="ECO:0000313" key="2">
    <source>
        <dbReference type="EMBL" id="BCX65494.1"/>
    </source>
</evidence>
<feature type="chain" id="PRO_5045829886" description="Lipoprotein" evidence="1">
    <location>
        <begin position="24"/>
        <end position="141"/>
    </location>
</feature>
<accession>A0ABM7RG99</accession>
<organism evidence="2 3">
    <name type="scientific">Pseudomonas izuensis</name>
    <dbReference type="NCBI Taxonomy" id="2684212"/>
    <lineage>
        <taxon>Bacteria</taxon>
        <taxon>Pseudomonadati</taxon>
        <taxon>Pseudomonadota</taxon>
        <taxon>Gammaproteobacteria</taxon>
        <taxon>Pseudomonadales</taxon>
        <taxon>Pseudomonadaceae</taxon>
        <taxon>Pseudomonas</taxon>
    </lineage>
</organism>
<feature type="signal peptide" evidence="1">
    <location>
        <begin position="1"/>
        <end position="23"/>
    </location>
</feature>
<dbReference type="EMBL" id="AP017423">
    <property type="protein sequence ID" value="BCX65494.1"/>
    <property type="molecule type" value="Genomic_DNA"/>
</dbReference>
<dbReference type="RefSeq" id="WP_096514041.1">
    <property type="nucleotide sequence ID" value="NZ_AP017423.2"/>
</dbReference>
<evidence type="ECO:0000256" key="1">
    <source>
        <dbReference type="SAM" id="SignalP"/>
    </source>
</evidence>
<gene>
    <name evidence="2" type="ORF">LAB08_R00890</name>
</gene>
<proteinExistence type="predicted"/>
<keyword evidence="3" id="KW-1185">Reference proteome</keyword>
<dbReference type="Proteomes" id="UP000218595">
    <property type="component" value="Chromosome"/>
</dbReference>
<evidence type="ECO:0000313" key="3">
    <source>
        <dbReference type="Proteomes" id="UP000218595"/>
    </source>
</evidence>